<evidence type="ECO:0000313" key="1">
    <source>
        <dbReference type="EMBL" id="KAG8076594.1"/>
    </source>
</evidence>
<dbReference type="AlphaFoldDB" id="A0A8J5W4T6"/>
<protein>
    <submittedName>
        <fullName evidence="1">Uncharacterized protein</fullName>
    </submittedName>
</protein>
<dbReference type="EMBL" id="JAAALK010000283">
    <property type="protein sequence ID" value="KAG8076594.1"/>
    <property type="molecule type" value="Genomic_DNA"/>
</dbReference>
<comment type="caution">
    <text evidence="1">The sequence shown here is derived from an EMBL/GenBank/DDBJ whole genome shotgun (WGS) entry which is preliminary data.</text>
</comment>
<keyword evidence="2" id="KW-1185">Reference proteome</keyword>
<evidence type="ECO:0000313" key="2">
    <source>
        <dbReference type="Proteomes" id="UP000729402"/>
    </source>
</evidence>
<dbReference type="Proteomes" id="UP000729402">
    <property type="component" value="Unassembled WGS sequence"/>
</dbReference>
<sequence>ISIPSGSLNIKSFKNLNGEAAQYIAAWYIDHTLEKLTAPLPLVVATPPDDVQPHLLPPALPPPARTLHFLRLFLHTFDLYTPLSLSLSLTVPAAKLLTIAASPVTTSQTLHRLLAMFASHFLSYAGA</sequence>
<accession>A0A8J5W4T6</accession>
<reference evidence="1" key="1">
    <citation type="journal article" date="2021" name="bioRxiv">
        <title>Whole Genome Assembly and Annotation of Northern Wild Rice, Zizania palustris L., Supports a Whole Genome Duplication in the Zizania Genus.</title>
        <authorList>
            <person name="Haas M."/>
            <person name="Kono T."/>
            <person name="Macchietto M."/>
            <person name="Millas R."/>
            <person name="McGilp L."/>
            <person name="Shao M."/>
            <person name="Duquette J."/>
            <person name="Hirsch C.N."/>
            <person name="Kimball J."/>
        </authorList>
    </citation>
    <scope>NUCLEOTIDE SEQUENCE</scope>
    <source>
        <tissue evidence="1">Fresh leaf tissue</tissue>
    </source>
</reference>
<gene>
    <name evidence="1" type="ORF">GUJ93_ZPchr0006g42166</name>
</gene>
<name>A0A8J5W4T6_ZIZPA</name>
<reference evidence="1" key="2">
    <citation type="submission" date="2021-02" db="EMBL/GenBank/DDBJ databases">
        <authorList>
            <person name="Kimball J.A."/>
            <person name="Haas M.W."/>
            <person name="Macchietto M."/>
            <person name="Kono T."/>
            <person name="Duquette J."/>
            <person name="Shao M."/>
        </authorList>
    </citation>
    <scope>NUCLEOTIDE SEQUENCE</scope>
    <source>
        <tissue evidence="1">Fresh leaf tissue</tissue>
    </source>
</reference>
<proteinExistence type="predicted"/>
<feature type="non-terminal residue" evidence="1">
    <location>
        <position position="1"/>
    </location>
</feature>
<organism evidence="1 2">
    <name type="scientific">Zizania palustris</name>
    <name type="common">Northern wild rice</name>
    <dbReference type="NCBI Taxonomy" id="103762"/>
    <lineage>
        <taxon>Eukaryota</taxon>
        <taxon>Viridiplantae</taxon>
        <taxon>Streptophyta</taxon>
        <taxon>Embryophyta</taxon>
        <taxon>Tracheophyta</taxon>
        <taxon>Spermatophyta</taxon>
        <taxon>Magnoliopsida</taxon>
        <taxon>Liliopsida</taxon>
        <taxon>Poales</taxon>
        <taxon>Poaceae</taxon>
        <taxon>BOP clade</taxon>
        <taxon>Oryzoideae</taxon>
        <taxon>Oryzeae</taxon>
        <taxon>Zizaniinae</taxon>
        <taxon>Zizania</taxon>
    </lineage>
</organism>